<keyword evidence="2" id="KW-0813">Transport</keyword>
<evidence type="ECO:0000256" key="4">
    <source>
        <dbReference type="ARBA" id="ARBA00022840"/>
    </source>
</evidence>
<dbReference type="InterPro" id="IPR015860">
    <property type="entry name" value="ABC_transpr_TagH-like"/>
</dbReference>
<gene>
    <name evidence="5" type="ORF">LCIT_08160</name>
</gene>
<comment type="similarity">
    <text evidence="1">Belongs to the ABC transporter superfamily.</text>
</comment>
<accession>A0A5A5U1G8</accession>
<dbReference type="AlphaFoldDB" id="A0A5A5U1G8"/>
<dbReference type="PANTHER" id="PTHR46743">
    <property type="entry name" value="TEICHOIC ACIDS EXPORT ATP-BINDING PROTEIN TAGH"/>
    <property type="match status" value="1"/>
</dbReference>
<protein>
    <submittedName>
        <fullName evidence="5">Uncharacterized protein</fullName>
    </submittedName>
</protein>
<evidence type="ECO:0000256" key="3">
    <source>
        <dbReference type="ARBA" id="ARBA00022741"/>
    </source>
</evidence>
<evidence type="ECO:0000256" key="1">
    <source>
        <dbReference type="ARBA" id="ARBA00005417"/>
    </source>
</evidence>
<reference evidence="5 6" key="1">
    <citation type="submission" date="2019-04" db="EMBL/GenBank/DDBJ databases">
        <title>A pseudo-fructophilic Leuconostoc citreum strain F192-5 isolated from peel of satsuma mandarin: the first report for isolation and characterization of strain-dependent fructophilic-like characteristics.</title>
        <authorList>
            <person name="Maeno S."/>
            <person name="Tanizawa Y."/>
            <person name="Kajikawa A."/>
            <person name="Kanesaki Y."/>
            <person name="Kubota E."/>
            <person name="Arita M."/>
            <person name="Leon D."/>
            <person name="Endo A."/>
        </authorList>
    </citation>
    <scope>NUCLEOTIDE SEQUENCE [LARGE SCALE GENOMIC DNA]</scope>
    <source>
        <strain evidence="5 6">F192-5</strain>
    </source>
</reference>
<dbReference type="SMART" id="SM00382">
    <property type="entry name" value="AAA"/>
    <property type="match status" value="1"/>
</dbReference>
<dbReference type="InterPro" id="IPR027417">
    <property type="entry name" value="P-loop_NTPase"/>
</dbReference>
<name>A0A5A5U1G8_LEUCI</name>
<keyword evidence="4" id="KW-0067">ATP-binding</keyword>
<dbReference type="OMA" id="GDEPFQK"/>
<dbReference type="Pfam" id="PF00005">
    <property type="entry name" value="ABC_tran"/>
    <property type="match status" value="1"/>
</dbReference>
<evidence type="ECO:0000256" key="2">
    <source>
        <dbReference type="ARBA" id="ARBA00022448"/>
    </source>
</evidence>
<dbReference type="RefSeq" id="WP_004902522.1">
    <property type="nucleotide sequence ID" value="NZ_BJJW01000005.1"/>
</dbReference>
<dbReference type="PANTHER" id="PTHR46743:SF2">
    <property type="entry name" value="TEICHOIC ACIDS EXPORT ATP-BINDING PROTEIN TAGH"/>
    <property type="match status" value="1"/>
</dbReference>
<dbReference type="GeneID" id="61101651"/>
<dbReference type="GO" id="GO:0016020">
    <property type="term" value="C:membrane"/>
    <property type="evidence" value="ECO:0007669"/>
    <property type="project" value="InterPro"/>
</dbReference>
<dbReference type="CDD" id="cd03220">
    <property type="entry name" value="ABC_KpsT_Wzt"/>
    <property type="match status" value="1"/>
</dbReference>
<dbReference type="SUPFAM" id="SSF52540">
    <property type="entry name" value="P-loop containing nucleoside triphosphate hydrolases"/>
    <property type="match status" value="1"/>
</dbReference>
<dbReference type="Proteomes" id="UP000323274">
    <property type="component" value="Unassembled WGS sequence"/>
</dbReference>
<dbReference type="GO" id="GO:0016887">
    <property type="term" value="F:ATP hydrolysis activity"/>
    <property type="evidence" value="ECO:0007669"/>
    <property type="project" value="InterPro"/>
</dbReference>
<dbReference type="InterPro" id="IPR003439">
    <property type="entry name" value="ABC_transporter-like_ATP-bd"/>
</dbReference>
<organism evidence="5 6">
    <name type="scientific">Leuconostoc citreum</name>
    <dbReference type="NCBI Taxonomy" id="33964"/>
    <lineage>
        <taxon>Bacteria</taxon>
        <taxon>Bacillati</taxon>
        <taxon>Bacillota</taxon>
        <taxon>Bacilli</taxon>
        <taxon>Lactobacillales</taxon>
        <taxon>Lactobacillaceae</taxon>
        <taxon>Leuconostoc</taxon>
    </lineage>
</organism>
<proteinExistence type="inferred from homology"/>
<dbReference type="PROSITE" id="PS00211">
    <property type="entry name" value="ABC_TRANSPORTER_1"/>
    <property type="match status" value="1"/>
</dbReference>
<dbReference type="InterPro" id="IPR003593">
    <property type="entry name" value="AAA+_ATPase"/>
</dbReference>
<keyword evidence="3" id="KW-0547">Nucleotide-binding</keyword>
<comment type="caution">
    <text evidence="5">The sequence shown here is derived from an EMBL/GenBank/DDBJ whole genome shotgun (WGS) entry which is preliminary data.</text>
</comment>
<dbReference type="EMBL" id="BJJW01000005">
    <property type="protein sequence ID" value="GDZ83574.1"/>
    <property type="molecule type" value="Genomic_DNA"/>
</dbReference>
<dbReference type="GO" id="GO:0005524">
    <property type="term" value="F:ATP binding"/>
    <property type="evidence" value="ECO:0007669"/>
    <property type="project" value="UniProtKB-KW"/>
</dbReference>
<evidence type="ECO:0000313" key="6">
    <source>
        <dbReference type="Proteomes" id="UP000323274"/>
    </source>
</evidence>
<dbReference type="InterPro" id="IPR050683">
    <property type="entry name" value="Bact_Polysacc_Export_ATP-bd"/>
</dbReference>
<evidence type="ECO:0000313" key="5">
    <source>
        <dbReference type="EMBL" id="GDZ83574.1"/>
    </source>
</evidence>
<dbReference type="Gene3D" id="3.40.50.300">
    <property type="entry name" value="P-loop containing nucleotide triphosphate hydrolases"/>
    <property type="match status" value="1"/>
</dbReference>
<dbReference type="InterPro" id="IPR017871">
    <property type="entry name" value="ABC_transporter-like_CS"/>
</dbReference>
<dbReference type="GO" id="GO:0140359">
    <property type="term" value="F:ABC-type transporter activity"/>
    <property type="evidence" value="ECO:0007669"/>
    <property type="project" value="InterPro"/>
</dbReference>
<sequence>MTEDIKKAVYEPNDPRGLDEPFLPVSVAKQLDLPGNHNNSEAPLKVSGRYITKEYDMGTSRNEKIQAILNPLKSDKEKFWGLKGISFDVFEGDVVGVIGVNGSGKSTLLNILSGALAETSGRLKIKGQTSLLSVWDGLRDNLTGLENIRLKSLMMGLSNKEIDDQIDDISDFSELGKFIKQPVKNYSSGMRSKLGFSIAVHQDPDIMIIDEALSVGDQTFTRKALNKMKEFKAAGKTIFFVSHALGQIEEFTDKTMWIQYGELRAYGDTETILQEYKDWTKWYNQLDDDVKKSYVAARKQAQNDFNRQQLTERIALDQHLTNTEKKKIVRDNAVGGRLSWWNWLLAFAGTGILIYAVYAYMYFGR</sequence>
<dbReference type="PROSITE" id="PS50893">
    <property type="entry name" value="ABC_TRANSPORTER_2"/>
    <property type="match status" value="1"/>
</dbReference>